<name>A0A839TDP8_9GAMM</name>
<evidence type="ECO:0000259" key="1">
    <source>
        <dbReference type="PROSITE" id="PS50011"/>
    </source>
</evidence>
<gene>
    <name evidence="2" type="ORF">FHS24_001825</name>
</gene>
<dbReference type="PROSITE" id="PS50011">
    <property type="entry name" value="PROTEIN_KINASE_DOM"/>
    <property type="match status" value="1"/>
</dbReference>
<evidence type="ECO:0000313" key="2">
    <source>
        <dbReference type="EMBL" id="MBB3107308.1"/>
    </source>
</evidence>
<evidence type="ECO:0000313" key="3">
    <source>
        <dbReference type="Proteomes" id="UP000588111"/>
    </source>
</evidence>
<dbReference type="EMBL" id="JACHXL010000003">
    <property type="protein sequence ID" value="MBB3107308.1"/>
    <property type="molecule type" value="Genomic_DNA"/>
</dbReference>
<dbReference type="AlphaFoldDB" id="A0A839TDP8"/>
<dbReference type="PANTHER" id="PTHR44167:SF24">
    <property type="entry name" value="SERINE_THREONINE-PROTEIN KINASE CHK2"/>
    <property type="match status" value="1"/>
</dbReference>
<feature type="domain" description="Protein kinase" evidence="1">
    <location>
        <begin position="1"/>
        <end position="344"/>
    </location>
</feature>
<dbReference type="GO" id="GO:0005524">
    <property type="term" value="F:ATP binding"/>
    <property type="evidence" value="ECO:0007669"/>
    <property type="project" value="InterPro"/>
</dbReference>
<dbReference type="Gene3D" id="1.10.510.10">
    <property type="entry name" value="Transferase(Phosphotransferase) domain 1"/>
    <property type="match status" value="1"/>
</dbReference>
<dbReference type="InterPro" id="IPR011009">
    <property type="entry name" value="Kinase-like_dom_sf"/>
</dbReference>
<keyword evidence="2" id="KW-0808">Transferase</keyword>
<keyword evidence="2" id="KW-0418">Kinase</keyword>
<sequence>MKNSASNPSTIQAGTKQALKMQAQQILPLLTTLFLSLHYREIAHQRISQQDHNSKNDCQGLTRAQHAQFGQVMIKWQLSADTNKNSADLAYEAEVLQSINSLSTSKNNLKSRLPVIAPPILAYDNFTIKILKPSSQLTIVVMPSYPNGSLATHLNCRSHSLLTAQKKHHFIMQSAHLIANLHNIGWLHNDIKPSNILLDGFMPNQADNSSITPDLLLIDFALAEAINDIAQNSDTNTTENSAGTPAYLAPERWQGKGAKLQSDIYAFGIMLYEILTGERPFNIDSLNDEPLREWATQHCQQPIPKLPLEYSCYQSIVNKALAKRVENRYQSMAEILWDLERTRK</sequence>
<keyword evidence="3" id="KW-1185">Reference proteome</keyword>
<dbReference type="GO" id="GO:0004674">
    <property type="term" value="F:protein serine/threonine kinase activity"/>
    <property type="evidence" value="ECO:0007669"/>
    <property type="project" value="UniProtKB-EC"/>
</dbReference>
<comment type="caution">
    <text evidence="2">The sequence shown here is derived from an EMBL/GenBank/DDBJ whole genome shotgun (WGS) entry which is preliminary data.</text>
</comment>
<dbReference type="SUPFAM" id="SSF56112">
    <property type="entry name" value="Protein kinase-like (PK-like)"/>
    <property type="match status" value="1"/>
</dbReference>
<organism evidence="2 3">
    <name type="scientific">Psychrobacter luti</name>
    <dbReference type="NCBI Taxonomy" id="198481"/>
    <lineage>
        <taxon>Bacteria</taxon>
        <taxon>Pseudomonadati</taxon>
        <taxon>Pseudomonadota</taxon>
        <taxon>Gammaproteobacteria</taxon>
        <taxon>Moraxellales</taxon>
        <taxon>Moraxellaceae</taxon>
        <taxon>Psychrobacter</taxon>
    </lineage>
</organism>
<dbReference type="Pfam" id="PF00069">
    <property type="entry name" value="Pkinase"/>
    <property type="match status" value="1"/>
</dbReference>
<dbReference type="PANTHER" id="PTHR44167">
    <property type="entry name" value="OVARIAN-SPECIFIC SERINE/THREONINE-PROTEIN KINASE LOK-RELATED"/>
    <property type="match status" value="1"/>
</dbReference>
<dbReference type="EC" id="2.7.11.1" evidence="2"/>
<dbReference type="Proteomes" id="UP000588111">
    <property type="component" value="Unassembled WGS sequence"/>
</dbReference>
<dbReference type="InterPro" id="IPR000719">
    <property type="entry name" value="Prot_kinase_dom"/>
</dbReference>
<reference evidence="2 3" key="1">
    <citation type="submission" date="2020-08" db="EMBL/GenBank/DDBJ databases">
        <title>Genomic Encyclopedia of Type Strains, Phase III (KMG-III): the genomes of soil and plant-associated and newly described type strains.</title>
        <authorList>
            <person name="Whitman W."/>
        </authorList>
    </citation>
    <scope>NUCLEOTIDE SEQUENCE [LARGE SCALE GENOMIC DNA]</scope>
    <source>
        <strain evidence="2 3">CECT 5885</strain>
    </source>
</reference>
<accession>A0A839TDP8</accession>
<dbReference type="RefSeq" id="WP_183620783.1">
    <property type="nucleotide sequence ID" value="NZ_CAJHAH010000003.1"/>
</dbReference>
<dbReference type="SMART" id="SM00220">
    <property type="entry name" value="S_TKc"/>
    <property type="match status" value="1"/>
</dbReference>
<proteinExistence type="predicted"/>
<protein>
    <submittedName>
        <fullName evidence="2">Serine/threonine-protein kinase</fullName>
        <ecNumber evidence="2">2.7.11.1</ecNumber>
    </submittedName>
</protein>